<dbReference type="Gene3D" id="3.90.1750.10">
    <property type="entry name" value="Hect, E3 ligase catalytic domains"/>
    <property type="match status" value="1"/>
</dbReference>
<keyword evidence="10" id="KW-1185">Reference proteome</keyword>
<dbReference type="STRING" id="45354.A0A1L0B7V7"/>
<dbReference type="GO" id="GO:0061630">
    <property type="term" value="F:ubiquitin protein ligase activity"/>
    <property type="evidence" value="ECO:0007669"/>
    <property type="project" value="UniProtKB-EC"/>
</dbReference>
<dbReference type="PROSITE" id="PS50237">
    <property type="entry name" value="HECT"/>
    <property type="match status" value="1"/>
</dbReference>
<dbReference type="CDD" id="cd00078">
    <property type="entry name" value="HECTc"/>
    <property type="match status" value="1"/>
</dbReference>
<organism evidence="9 10">
    <name type="scientific">Sungouiella intermedia</name>
    <dbReference type="NCBI Taxonomy" id="45354"/>
    <lineage>
        <taxon>Eukaryota</taxon>
        <taxon>Fungi</taxon>
        <taxon>Dikarya</taxon>
        <taxon>Ascomycota</taxon>
        <taxon>Saccharomycotina</taxon>
        <taxon>Pichiomycetes</taxon>
        <taxon>Metschnikowiaceae</taxon>
        <taxon>Sungouiella</taxon>
    </lineage>
</organism>
<gene>
    <name evidence="9" type="ORF">SAMEA4029010_CIC11G00000004334</name>
</gene>
<evidence type="ECO:0000256" key="6">
    <source>
        <dbReference type="SAM" id="Coils"/>
    </source>
</evidence>
<feature type="domain" description="HECT" evidence="8">
    <location>
        <begin position="626"/>
        <end position="972"/>
    </location>
</feature>
<feature type="active site" description="Glycyl thioester intermediate" evidence="5">
    <location>
        <position position="940"/>
    </location>
</feature>
<evidence type="ECO:0000313" key="10">
    <source>
        <dbReference type="Proteomes" id="UP000182334"/>
    </source>
</evidence>
<dbReference type="GO" id="GO:0006511">
    <property type="term" value="P:ubiquitin-dependent protein catabolic process"/>
    <property type="evidence" value="ECO:0007669"/>
    <property type="project" value="TreeGrafter"/>
</dbReference>
<name>A0A1L0B7V7_9ASCO</name>
<dbReference type="EC" id="2.3.2.26" evidence="2"/>
<evidence type="ECO:0000256" key="3">
    <source>
        <dbReference type="ARBA" id="ARBA00022679"/>
    </source>
</evidence>
<keyword evidence="4 5" id="KW-0833">Ubl conjugation pathway</keyword>
<dbReference type="Gene3D" id="3.30.2410.10">
    <property type="entry name" value="Hect, E3 ligase catalytic domain"/>
    <property type="match status" value="1"/>
</dbReference>
<dbReference type="GO" id="GO:0000209">
    <property type="term" value="P:protein polyubiquitination"/>
    <property type="evidence" value="ECO:0007669"/>
    <property type="project" value="InterPro"/>
</dbReference>
<evidence type="ECO:0000313" key="9">
    <source>
        <dbReference type="EMBL" id="SGZ46982.1"/>
    </source>
</evidence>
<dbReference type="OrthoDB" id="8068875at2759"/>
<dbReference type="InterPro" id="IPR035983">
    <property type="entry name" value="Hect_E3_ubiquitin_ligase"/>
</dbReference>
<evidence type="ECO:0000256" key="4">
    <source>
        <dbReference type="ARBA" id="ARBA00022786"/>
    </source>
</evidence>
<reference evidence="9 10" key="1">
    <citation type="submission" date="2016-10" db="EMBL/GenBank/DDBJ databases">
        <authorList>
            <person name="de Groot N.N."/>
        </authorList>
    </citation>
    <scope>NUCLEOTIDE SEQUENCE [LARGE SCALE GENOMIC DNA]</scope>
    <source>
        <strain evidence="9 10">CBS 141442</strain>
    </source>
</reference>
<comment type="catalytic activity">
    <reaction evidence="1">
        <text>S-ubiquitinyl-[E2 ubiquitin-conjugating enzyme]-L-cysteine + [acceptor protein]-L-lysine = [E2 ubiquitin-conjugating enzyme]-L-cysteine + N(6)-ubiquitinyl-[acceptor protein]-L-lysine.</text>
        <dbReference type="EC" id="2.3.2.26"/>
    </reaction>
</comment>
<sequence>MLNFTGSSKKRVVNLGEKRSTRGKNYLEQARLDRIQREESRLREKCAQVLQSYIRRRLDLMIRADDFKEQWPEHTEVFNWDIWAAQFVFVCRFGRRKDAQDLLPRLKEQIAQLRDNLNARAQARLIGGLFRLLDHSVSPQMVLSCLSDIISIHGVPVEGSAEWTGIIKKLLAFMGLDNQKQALDLIFAFNRSDSLQAFLNFVANVPPEYLENSHQYSQVFRNVFSLECVEVILRFTDIQKTQLLVNVLNVGGPDYSNVDYLVHASIISTMNFSVKVQSDNDEEDLVQESRVDAEVYGRGVTVSEKAAHVLLVLYSSSYITHAIGQLQHSGTDTKLAVLFISLLMYLFPESRTKLCMMMTIMPGLDHWMFVELSTHPAFVEFKKQEKDTDAMSMEMLWKIFALEDVTLFLNLLHTYEQLLSYWLIVANDLESFNGDRFTRNDMYAFAEFLKILCLTLIFRTNDNMSNLPQEFTRLKDISISLLNQFYIRNLRLKYLPTNFWTLKSLKFETDSMIQIVLDYEELRKEMEDFSSDEESERRPSISKSRHRTPDMASKLEVLNKVPFFVNFTDRVRVLQSLIDAELLLLEASQPWLFFDGPHSTKLAADIYRENLLESSFERFNKVGAQFKNKLQITFHNEHGVEAGIDGGGLTKEFLTSVVTDAFSTNNALKLFRETEADNDLYPNHDIYLKILKRIDLPEQQTRLQYMRFLGMIVGKCLYEHVLIDVAFAPFFLAKWRVAQNSMKNSINDLKFLDRDLYQNLNKLLEMSEEQIQQLDLDFTINEHVDSDTLQYDLQPPHGETIKVTSSNRLNYIHQIANFKLNQSLHIQTKYFLEGLFELINATWLNMFDPYELQMLISGGNDVNIKDWKENVLYGGYFDDDVTVVLFWQVVEEMSPQERCDLIKFVTSVSRAPLLGFGALSPKFGIHNSGPSNRLPTASTCVNLLKLPDYKDKDVIRQKLLYSISANSGFDLS</sequence>
<dbReference type="SUPFAM" id="SSF56204">
    <property type="entry name" value="Hect, E3 ligase catalytic domain"/>
    <property type="match status" value="1"/>
</dbReference>
<protein>
    <recommendedName>
        <fullName evidence="2">HECT-type E3 ubiquitin transferase</fullName>
        <ecNumber evidence="2">2.3.2.26</ecNumber>
    </recommendedName>
</protein>
<evidence type="ECO:0000256" key="7">
    <source>
        <dbReference type="SAM" id="MobiDB-lite"/>
    </source>
</evidence>
<dbReference type="Proteomes" id="UP000182334">
    <property type="component" value="Chromosome I"/>
</dbReference>
<keyword evidence="3" id="KW-0808">Transferase</keyword>
<accession>A0A1L0B7V7</accession>
<dbReference type="PANTHER" id="PTHR45700">
    <property type="entry name" value="UBIQUITIN-PROTEIN LIGASE E3C"/>
    <property type="match status" value="1"/>
</dbReference>
<dbReference type="Pfam" id="PF00632">
    <property type="entry name" value="HECT"/>
    <property type="match status" value="1"/>
</dbReference>
<dbReference type="PANTHER" id="PTHR45700:SF2">
    <property type="entry name" value="UBIQUITIN-PROTEIN LIGASE E3C"/>
    <property type="match status" value="1"/>
</dbReference>
<evidence type="ECO:0000256" key="2">
    <source>
        <dbReference type="ARBA" id="ARBA00012485"/>
    </source>
</evidence>
<proteinExistence type="predicted"/>
<evidence type="ECO:0000259" key="8">
    <source>
        <dbReference type="PROSITE" id="PS50237"/>
    </source>
</evidence>
<feature type="coiled-coil region" evidence="6">
    <location>
        <begin position="96"/>
        <end position="123"/>
    </location>
</feature>
<evidence type="ECO:0000256" key="5">
    <source>
        <dbReference type="PROSITE-ProRule" id="PRU00104"/>
    </source>
</evidence>
<dbReference type="EMBL" id="LT635756">
    <property type="protein sequence ID" value="SGZ46982.1"/>
    <property type="molecule type" value="Genomic_DNA"/>
</dbReference>
<dbReference type="Gene3D" id="3.30.2160.10">
    <property type="entry name" value="Hect, E3 ligase catalytic domain"/>
    <property type="match status" value="1"/>
</dbReference>
<evidence type="ECO:0000256" key="1">
    <source>
        <dbReference type="ARBA" id="ARBA00000885"/>
    </source>
</evidence>
<keyword evidence="6" id="KW-0175">Coiled coil</keyword>
<dbReference type="InterPro" id="IPR000569">
    <property type="entry name" value="HECT_dom"/>
</dbReference>
<dbReference type="AlphaFoldDB" id="A0A1L0B7V7"/>
<dbReference type="SMART" id="SM00119">
    <property type="entry name" value="HECTc"/>
    <property type="match status" value="1"/>
</dbReference>
<dbReference type="InterPro" id="IPR044611">
    <property type="entry name" value="E3A/B/C-like"/>
</dbReference>
<feature type="region of interest" description="Disordered" evidence="7">
    <location>
        <begin position="528"/>
        <end position="547"/>
    </location>
</feature>